<dbReference type="Proteomes" id="UP000038011">
    <property type="component" value="Unassembled WGS sequence"/>
</dbReference>
<keyword evidence="4" id="KW-1185">Reference proteome</keyword>
<evidence type="ECO:0000259" key="1">
    <source>
        <dbReference type="Pfam" id="PF06230"/>
    </source>
</evidence>
<name>A0A0M9GN87_9HYPH</name>
<dbReference type="PANTHER" id="PTHR39962">
    <property type="entry name" value="BLL4848 PROTEIN"/>
    <property type="match status" value="1"/>
</dbReference>
<feature type="domain" description="LpxI N-terminal" evidence="2">
    <location>
        <begin position="6"/>
        <end position="136"/>
    </location>
</feature>
<comment type="caution">
    <text evidence="3">The sequence shown here is derived from an EMBL/GenBank/DDBJ whole genome shotgun (WGS) entry which is preliminary data.</text>
</comment>
<evidence type="ECO:0008006" key="5">
    <source>
        <dbReference type="Google" id="ProtNLM"/>
    </source>
</evidence>
<dbReference type="Gene3D" id="3.40.50.20">
    <property type="match status" value="1"/>
</dbReference>
<dbReference type="Gene3D" id="3.40.140.80">
    <property type="match status" value="1"/>
</dbReference>
<dbReference type="InterPro" id="IPR041255">
    <property type="entry name" value="LpxI_N"/>
</dbReference>
<evidence type="ECO:0000313" key="3">
    <source>
        <dbReference type="EMBL" id="KPB01436.1"/>
    </source>
</evidence>
<protein>
    <recommendedName>
        <fullName evidence="5">UDP-2,3-diacylglucosamine pyrophosphatase</fullName>
    </recommendedName>
</protein>
<accession>A0A0M9GN87</accession>
<dbReference type="InterPro" id="IPR043167">
    <property type="entry name" value="LpxI_C_sf"/>
</dbReference>
<feature type="domain" description="LpxI C-terminal" evidence="1">
    <location>
        <begin position="141"/>
        <end position="275"/>
    </location>
</feature>
<dbReference type="Pfam" id="PF06230">
    <property type="entry name" value="LpxI_C"/>
    <property type="match status" value="1"/>
</dbReference>
<dbReference type="EMBL" id="JXMU01000011">
    <property type="protein sequence ID" value="KPB01436.1"/>
    <property type="molecule type" value="Genomic_DNA"/>
</dbReference>
<evidence type="ECO:0000259" key="2">
    <source>
        <dbReference type="Pfam" id="PF17930"/>
    </source>
</evidence>
<dbReference type="PANTHER" id="PTHR39962:SF1">
    <property type="entry name" value="LPXI FAMILY PROTEIN"/>
    <property type="match status" value="1"/>
</dbReference>
<dbReference type="PATRIC" id="fig|1514904.3.peg.668"/>
<proteinExistence type="predicted"/>
<dbReference type="InterPro" id="IPR010415">
    <property type="entry name" value="LpxI_C"/>
</dbReference>
<evidence type="ECO:0000313" key="4">
    <source>
        <dbReference type="Proteomes" id="UP000038011"/>
    </source>
</evidence>
<dbReference type="AlphaFoldDB" id="A0A0M9GN87"/>
<sequence length="287" mass="30314">MGNNGRIAIIAGGGTVPMQIAKHLRQNGQNPFVIMLAGEADNALREFDHEELSVTALGKLISLFKKEHIQRVVIIGSVRRRPKITDLRPDLGTLKFLGRFISGLVSGDNELLSKIVKTIEETGVKVVGAHEVMPQLLAPVGQIAGSIPSAAQKASIARGVEAALALGAIDAGQCCVVIGRNIVALEGVEGTDAMLQRVADQKQHGRLSNTRGGVLVKMCKPQQDKRVDLPTIGQSTVANAVLANLDGIAIHGGNAMIVDIEDVIEKADKAEMFIIGIDDTYGGGRNG</sequence>
<organism evidence="3 4">
    <name type="scientific">Ahrensia marina</name>
    <dbReference type="NCBI Taxonomy" id="1514904"/>
    <lineage>
        <taxon>Bacteria</taxon>
        <taxon>Pseudomonadati</taxon>
        <taxon>Pseudomonadota</taxon>
        <taxon>Alphaproteobacteria</taxon>
        <taxon>Hyphomicrobiales</taxon>
        <taxon>Ahrensiaceae</taxon>
        <taxon>Ahrensia</taxon>
    </lineage>
</organism>
<dbReference type="Pfam" id="PF17930">
    <property type="entry name" value="LpxI_N"/>
    <property type="match status" value="1"/>
</dbReference>
<gene>
    <name evidence="3" type="ORF">SU32_09200</name>
</gene>
<dbReference type="STRING" id="1514904.SU32_09200"/>
<reference evidence="3 4" key="1">
    <citation type="submission" date="2015-01" db="EMBL/GenBank/DDBJ databases">
        <title>Ahrensia donghaiensis sp. nov., a novel dimethylsulphoniopropionate-cleavage bacterium isolated from seawater and emended descriptions of the genus Ahrensia and Ahrensia kielensis.</title>
        <authorList>
            <person name="Liu J."/>
        </authorList>
    </citation>
    <scope>NUCLEOTIDE SEQUENCE [LARGE SCALE GENOMIC DNA]</scope>
    <source>
        <strain evidence="3 4">LZD062</strain>
    </source>
</reference>
<dbReference type="InterPro" id="IPR053174">
    <property type="entry name" value="LpxI"/>
</dbReference>